<dbReference type="PROSITE" id="PS50929">
    <property type="entry name" value="ABC_TM1F"/>
    <property type="match status" value="1"/>
</dbReference>
<evidence type="ECO:0000313" key="13">
    <source>
        <dbReference type="EMBL" id="QXM26289.1"/>
    </source>
</evidence>
<evidence type="ECO:0000256" key="8">
    <source>
        <dbReference type="ARBA" id="ARBA00023136"/>
    </source>
</evidence>
<evidence type="ECO:0000256" key="9">
    <source>
        <dbReference type="SAM" id="MobiDB-lite"/>
    </source>
</evidence>
<comment type="subcellular location">
    <subcellularLocation>
        <location evidence="1">Cell membrane</location>
        <topology evidence="1">Multi-pass membrane protein</topology>
    </subcellularLocation>
</comment>
<evidence type="ECO:0000256" key="6">
    <source>
        <dbReference type="ARBA" id="ARBA00022840"/>
    </source>
</evidence>
<proteinExistence type="predicted"/>
<dbReference type="AlphaFoldDB" id="A0A975YKZ1"/>
<dbReference type="EMBL" id="CP076448">
    <property type="protein sequence ID" value="QXM26289.1"/>
    <property type="molecule type" value="Genomic_DNA"/>
</dbReference>
<evidence type="ECO:0000256" key="5">
    <source>
        <dbReference type="ARBA" id="ARBA00022741"/>
    </source>
</evidence>
<keyword evidence="6 13" id="KW-0067">ATP-binding</keyword>
<evidence type="ECO:0000259" key="12">
    <source>
        <dbReference type="PROSITE" id="PS50929"/>
    </source>
</evidence>
<dbReference type="PANTHER" id="PTHR43394:SF1">
    <property type="entry name" value="ATP-BINDING CASSETTE SUB-FAMILY B MEMBER 10, MITOCHONDRIAL"/>
    <property type="match status" value="1"/>
</dbReference>
<keyword evidence="8 10" id="KW-0472">Membrane</keyword>
<dbReference type="InterPro" id="IPR017871">
    <property type="entry name" value="ABC_transporter-like_CS"/>
</dbReference>
<evidence type="ECO:0000256" key="10">
    <source>
        <dbReference type="SAM" id="Phobius"/>
    </source>
</evidence>
<dbReference type="GO" id="GO:0005886">
    <property type="term" value="C:plasma membrane"/>
    <property type="evidence" value="ECO:0007669"/>
    <property type="project" value="UniProtKB-SubCell"/>
</dbReference>
<dbReference type="GO" id="GO:0016887">
    <property type="term" value="F:ATP hydrolysis activity"/>
    <property type="evidence" value="ECO:0007669"/>
    <property type="project" value="InterPro"/>
</dbReference>
<feature type="domain" description="ABC transporter" evidence="11">
    <location>
        <begin position="367"/>
        <end position="601"/>
    </location>
</feature>
<evidence type="ECO:0000259" key="11">
    <source>
        <dbReference type="PROSITE" id="PS50893"/>
    </source>
</evidence>
<keyword evidence="14" id="KW-1185">Reference proteome</keyword>
<dbReference type="Pfam" id="PF00005">
    <property type="entry name" value="ABC_tran"/>
    <property type="match status" value="1"/>
</dbReference>
<feature type="domain" description="ABC transmembrane type-1" evidence="12">
    <location>
        <begin position="55"/>
        <end position="333"/>
    </location>
</feature>
<dbReference type="KEGG" id="elio:KO353_09800"/>
<dbReference type="PANTHER" id="PTHR43394">
    <property type="entry name" value="ATP-DEPENDENT PERMEASE MDL1, MITOCHONDRIAL"/>
    <property type="match status" value="1"/>
</dbReference>
<dbReference type="Proteomes" id="UP000694001">
    <property type="component" value="Chromosome"/>
</dbReference>
<dbReference type="PROSITE" id="PS50893">
    <property type="entry name" value="ABC_TRANSPORTER_2"/>
    <property type="match status" value="1"/>
</dbReference>
<keyword evidence="3" id="KW-1003">Cell membrane</keyword>
<keyword evidence="7 10" id="KW-1133">Transmembrane helix</keyword>
<feature type="transmembrane region" description="Helical" evidence="10">
    <location>
        <begin position="192"/>
        <end position="209"/>
    </location>
</feature>
<keyword evidence="5" id="KW-0547">Nucleotide-binding</keyword>
<dbReference type="FunFam" id="3.40.50.300:FF:000221">
    <property type="entry name" value="Multidrug ABC transporter ATP-binding protein"/>
    <property type="match status" value="1"/>
</dbReference>
<dbReference type="InterPro" id="IPR003439">
    <property type="entry name" value="ABC_transporter-like_ATP-bd"/>
</dbReference>
<dbReference type="CDD" id="cd18552">
    <property type="entry name" value="ABC_6TM_MsbA_like"/>
    <property type="match status" value="1"/>
</dbReference>
<name>A0A975YKZ1_9PROT</name>
<feature type="region of interest" description="Disordered" evidence="9">
    <location>
        <begin position="1"/>
        <end position="27"/>
    </location>
</feature>
<dbReference type="InterPro" id="IPR003593">
    <property type="entry name" value="AAA+_ATPase"/>
</dbReference>
<reference evidence="13" key="1">
    <citation type="submission" date="2021-06" db="EMBL/GenBank/DDBJ databases">
        <title>Elioraea tepida, sp. nov., a moderately thermophilic aerobic anoxygenic phototrophic bacterium isolated from an alkaline siliceous hot spring mat community in Yellowstone National Park, WY, USA.</title>
        <authorList>
            <person name="Saini M.K."/>
            <person name="Yoshida S."/>
            <person name="Sebastian A."/>
            <person name="Hirose S."/>
            <person name="Hara E."/>
            <person name="Tamaki H."/>
            <person name="Soulier N.T."/>
            <person name="Albert I."/>
            <person name="Hanada S."/>
            <person name="Bryant D.A."/>
            <person name="Tank M."/>
        </authorList>
    </citation>
    <scope>NUCLEOTIDE SEQUENCE</scope>
    <source>
        <strain evidence="13">MS-P2</strain>
    </source>
</reference>
<dbReference type="GO" id="GO:0005524">
    <property type="term" value="F:ATP binding"/>
    <property type="evidence" value="ECO:0007669"/>
    <property type="project" value="UniProtKB-KW"/>
</dbReference>
<evidence type="ECO:0000256" key="2">
    <source>
        <dbReference type="ARBA" id="ARBA00022448"/>
    </source>
</evidence>
<feature type="transmembrane region" description="Helical" evidence="10">
    <location>
        <begin position="52"/>
        <end position="73"/>
    </location>
</feature>
<dbReference type="PROSITE" id="PS00211">
    <property type="entry name" value="ABC_TRANSPORTER_1"/>
    <property type="match status" value="1"/>
</dbReference>
<organism evidence="13 14">
    <name type="scientific">Elioraea tepida</name>
    <dbReference type="NCBI Taxonomy" id="2843330"/>
    <lineage>
        <taxon>Bacteria</taxon>
        <taxon>Pseudomonadati</taxon>
        <taxon>Pseudomonadota</taxon>
        <taxon>Alphaproteobacteria</taxon>
        <taxon>Acetobacterales</taxon>
        <taxon>Elioraeaceae</taxon>
        <taxon>Elioraea</taxon>
    </lineage>
</organism>
<dbReference type="InterPro" id="IPR011527">
    <property type="entry name" value="ABC1_TM_dom"/>
</dbReference>
<dbReference type="SMART" id="SM00382">
    <property type="entry name" value="AAA"/>
    <property type="match status" value="1"/>
</dbReference>
<evidence type="ECO:0000313" key="14">
    <source>
        <dbReference type="Proteomes" id="UP000694001"/>
    </source>
</evidence>
<evidence type="ECO:0000256" key="1">
    <source>
        <dbReference type="ARBA" id="ARBA00004651"/>
    </source>
</evidence>
<protein>
    <submittedName>
        <fullName evidence="13">ABC transporter ATP-binding protein/permease</fullName>
    </submittedName>
</protein>
<keyword evidence="4 10" id="KW-0812">Transmembrane</keyword>
<keyword evidence="2" id="KW-0813">Transport</keyword>
<evidence type="ECO:0000256" key="7">
    <source>
        <dbReference type="ARBA" id="ARBA00022989"/>
    </source>
</evidence>
<feature type="transmembrane region" description="Helical" evidence="10">
    <location>
        <begin position="166"/>
        <end position="186"/>
    </location>
</feature>
<evidence type="ECO:0000256" key="4">
    <source>
        <dbReference type="ARBA" id="ARBA00022692"/>
    </source>
</evidence>
<feature type="transmembrane region" description="Helical" evidence="10">
    <location>
        <begin position="276"/>
        <end position="295"/>
    </location>
</feature>
<accession>A0A975YKZ1</accession>
<sequence>MTPLNPDADRGQAPPQAPARPSPGVEGANPAPLAALAARLWREHAHVEAPRLVRVFALMLVVSAATGLYPIVIDWAYRLFAAQDARVVTLVPAAAFAIVAVKSAAQYAQTVLMQRVVLSVVLSLQRAMFAALLRADLARLAAEPTGRQVSRFLTDAQLIRESLARAVTGVVDALTVVALVASILWLDWVLSLFALVAVPVAAWPIGVIGRRMRRASTAQQEQAGALTAVLAESLGGARMVKAYGLEAYEAGRADRAFRAWFDSLMRVVRARARIEPILETMGGAAVACVIAFAGWRIASGASTAGEFTGFVAALLIAARPMRALGTLAVVLQEGAAAAARCFALIDEVPAVRDPPGARPLPPGRGRIVFENVSFRYPDGTVALDRVSFAVEPGTTVALVGASGAGKTTALNLIPRFADPTEGRVLVDGEDVRGLALASLRGAIALVSQEVTLFDDSVRANIAFGRLEASDAEIEAAAKAAEAHAFIAALPEGYATRVGDRGHTLSGGQRQRIALARALLRAPRILLLDEATSALDSETEARVQAALARLRERRTTVVIAHRLSTVRSADRIIVLDQGRVVEEGTHAALLAAGGAYARLVQAQAFAEDQAAETIPAAGPVP</sequence>
<dbReference type="Pfam" id="PF00664">
    <property type="entry name" value="ABC_membrane"/>
    <property type="match status" value="1"/>
</dbReference>
<feature type="transmembrane region" description="Helical" evidence="10">
    <location>
        <begin position="85"/>
        <end position="105"/>
    </location>
</feature>
<gene>
    <name evidence="13" type="ORF">KO353_09800</name>
</gene>
<evidence type="ECO:0000256" key="3">
    <source>
        <dbReference type="ARBA" id="ARBA00022475"/>
    </source>
</evidence>
<dbReference type="GO" id="GO:0015421">
    <property type="term" value="F:ABC-type oligopeptide transporter activity"/>
    <property type="evidence" value="ECO:0007669"/>
    <property type="project" value="TreeGrafter"/>
</dbReference>
<dbReference type="InterPro" id="IPR039421">
    <property type="entry name" value="Type_1_exporter"/>
</dbReference>